<evidence type="ECO:0008006" key="5">
    <source>
        <dbReference type="Google" id="ProtNLM"/>
    </source>
</evidence>
<reference evidence="3 4" key="1">
    <citation type="submission" date="2018-11" db="EMBL/GenBank/DDBJ databases">
        <title>Whole genome sequence of Streptomyces paromomycinus NBRC 15454(T).</title>
        <authorList>
            <person name="Komaki H."/>
            <person name="Tamura T."/>
        </authorList>
    </citation>
    <scope>NUCLEOTIDE SEQUENCE [LARGE SCALE GENOMIC DNA]</scope>
    <source>
        <strain evidence="3 4">NBRC 15454</strain>
    </source>
</reference>
<feature type="transmembrane region" description="Helical" evidence="2">
    <location>
        <begin position="62"/>
        <end position="82"/>
    </location>
</feature>
<name>A0A401VVB2_STREY</name>
<dbReference type="AlphaFoldDB" id="A0A401VVB2"/>
<gene>
    <name evidence="3" type="ORF">GKJPGBOP_00657</name>
</gene>
<accession>A0A401VVB2</accession>
<keyword evidence="2" id="KW-0472">Membrane</keyword>
<evidence type="ECO:0000256" key="2">
    <source>
        <dbReference type="SAM" id="Phobius"/>
    </source>
</evidence>
<proteinExistence type="predicted"/>
<dbReference type="EMBL" id="BHZD01000001">
    <property type="protein sequence ID" value="GCD41004.1"/>
    <property type="molecule type" value="Genomic_DNA"/>
</dbReference>
<feature type="region of interest" description="Disordered" evidence="1">
    <location>
        <begin position="1"/>
        <end position="20"/>
    </location>
</feature>
<organism evidence="3 4">
    <name type="scientific">Streptomyces paromomycinus</name>
    <name type="common">Streptomyces rimosus subsp. paromomycinus</name>
    <dbReference type="NCBI Taxonomy" id="92743"/>
    <lineage>
        <taxon>Bacteria</taxon>
        <taxon>Bacillati</taxon>
        <taxon>Actinomycetota</taxon>
        <taxon>Actinomycetes</taxon>
        <taxon>Kitasatosporales</taxon>
        <taxon>Streptomycetaceae</taxon>
        <taxon>Streptomyces</taxon>
    </lineage>
</organism>
<keyword evidence="4" id="KW-1185">Reference proteome</keyword>
<protein>
    <recommendedName>
        <fullName evidence="5">2TM domain-containing protein</fullName>
    </recommendedName>
</protein>
<evidence type="ECO:0000313" key="3">
    <source>
        <dbReference type="EMBL" id="GCD41004.1"/>
    </source>
</evidence>
<sequence length="92" mass="10416">MDDRLDPVTRTSDQDREKALARERDRKDLREWLAEWRYWLGGGVIMSAVWGVQCLRKDELGFYWPVTPLGVWAAVLVAIALWPRSGGGGGEG</sequence>
<evidence type="ECO:0000256" key="1">
    <source>
        <dbReference type="SAM" id="MobiDB-lite"/>
    </source>
</evidence>
<dbReference type="RefSeq" id="WP_246177175.1">
    <property type="nucleotide sequence ID" value="NZ_BHZD01000001.1"/>
</dbReference>
<keyword evidence="2" id="KW-1133">Transmembrane helix</keyword>
<evidence type="ECO:0000313" key="4">
    <source>
        <dbReference type="Proteomes" id="UP000286746"/>
    </source>
</evidence>
<comment type="caution">
    <text evidence="3">The sequence shown here is derived from an EMBL/GenBank/DDBJ whole genome shotgun (WGS) entry which is preliminary data.</text>
</comment>
<dbReference type="Proteomes" id="UP000286746">
    <property type="component" value="Unassembled WGS sequence"/>
</dbReference>
<keyword evidence="2" id="KW-0812">Transmembrane</keyword>